<evidence type="ECO:0000256" key="5">
    <source>
        <dbReference type="ARBA" id="ARBA00013061"/>
    </source>
</evidence>
<feature type="binding site" evidence="12">
    <location>
        <position position="119"/>
    </location>
    <ligand>
        <name>substrate</name>
    </ligand>
</feature>
<dbReference type="PANTHER" id="PTHR11406:SF23">
    <property type="entry name" value="PHOSPHOGLYCERATE KINASE 1, CHLOROPLASTIC-RELATED"/>
    <property type="match status" value="1"/>
</dbReference>
<evidence type="ECO:0000256" key="11">
    <source>
        <dbReference type="ARBA" id="ARBA00023152"/>
    </source>
</evidence>
<keyword evidence="11 12" id="KW-0324">Glycolysis</keyword>
<comment type="subcellular location">
    <subcellularLocation>
        <location evidence="12">Cytoplasm</location>
    </subcellularLocation>
</comment>
<evidence type="ECO:0000256" key="4">
    <source>
        <dbReference type="ARBA" id="ARBA00011245"/>
    </source>
</evidence>
<comment type="catalytic activity">
    <reaction evidence="1 12 15">
        <text>(2R)-3-phosphoglycerate + ATP = (2R)-3-phospho-glyceroyl phosphate + ADP</text>
        <dbReference type="Rhea" id="RHEA:14801"/>
        <dbReference type="ChEBI" id="CHEBI:30616"/>
        <dbReference type="ChEBI" id="CHEBI:57604"/>
        <dbReference type="ChEBI" id="CHEBI:58272"/>
        <dbReference type="ChEBI" id="CHEBI:456216"/>
        <dbReference type="EC" id="2.7.2.3"/>
    </reaction>
</comment>
<keyword evidence="8 12" id="KW-0547">Nucleotide-binding</keyword>
<comment type="pathway">
    <text evidence="2 12">Carbohydrate degradation; glycolysis; pyruvate from D-glyceraldehyde 3-phosphate: step 2/5.</text>
</comment>
<dbReference type="GO" id="GO:0004618">
    <property type="term" value="F:phosphoglycerate kinase activity"/>
    <property type="evidence" value="ECO:0007669"/>
    <property type="project" value="UniProtKB-UniRule"/>
</dbReference>
<dbReference type="FunFam" id="3.40.50.1260:FF:000006">
    <property type="entry name" value="Phosphoglycerate kinase"/>
    <property type="match status" value="1"/>
</dbReference>
<feature type="binding site" evidence="12">
    <location>
        <position position="37"/>
    </location>
    <ligand>
        <name>substrate</name>
    </ligand>
</feature>
<feature type="binding site" evidence="13">
    <location>
        <position position="119"/>
    </location>
    <ligand>
        <name>(2R)-3-phosphoglycerate</name>
        <dbReference type="ChEBI" id="CHEBI:58272"/>
    </ligand>
</feature>
<dbReference type="GO" id="GO:0043531">
    <property type="term" value="F:ADP binding"/>
    <property type="evidence" value="ECO:0007669"/>
    <property type="project" value="TreeGrafter"/>
</dbReference>
<evidence type="ECO:0000256" key="9">
    <source>
        <dbReference type="ARBA" id="ARBA00022777"/>
    </source>
</evidence>
<dbReference type="InterPro" id="IPR015911">
    <property type="entry name" value="Phosphoglycerate_kinase_CS"/>
</dbReference>
<evidence type="ECO:0000256" key="15">
    <source>
        <dbReference type="RuleBase" id="RU000532"/>
    </source>
</evidence>
<dbReference type="InterPro" id="IPR001576">
    <property type="entry name" value="Phosphoglycerate_kinase"/>
</dbReference>
<evidence type="ECO:0000256" key="1">
    <source>
        <dbReference type="ARBA" id="ARBA00000642"/>
    </source>
</evidence>
<evidence type="ECO:0000256" key="14">
    <source>
        <dbReference type="PIRSR" id="PIRSR000724-2"/>
    </source>
</evidence>
<dbReference type="CDD" id="cd00318">
    <property type="entry name" value="Phosphoglycerate_kinase"/>
    <property type="match status" value="1"/>
</dbReference>
<evidence type="ECO:0000256" key="3">
    <source>
        <dbReference type="ARBA" id="ARBA00008982"/>
    </source>
</evidence>
<feature type="binding site" evidence="12">
    <location>
        <position position="152"/>
    </location>
    <ligand>
        <name>substrate</name>
    </ligand>
</feature>
<keyword evidence="9 12" id="KW-0418">Kinase</keyword>
<feature type="binding site" evidence="13">
    <location>
        <position position="37"/>
    </location>
    <ligand>
        <name>(2R)-3-phosphoglycerate</name>
        <dbReference type="ChEBI" id="CHEBI:58272"/>
    </ligand>
</feature>
<dbReference type="Pfam" id="PF00162">
    <property type="entry name" value="PGK"/>
    <property type="match status" value="1"/>
</dbReference>
<dbReference type="EC" id="2.7.2.3" evidence="5 12"/>
<keyword evidence="10 12" id="KW-0067">ATP-binding</keyword>
<reference evidence="16" key="1">
    <citation type="submission" date="2015-04" db="EMBL/GenBank/DDBJ databases">
        <authorList>
            <person name="Syromyatnikov M.Y."/>
            <person name="Popov V.N."/>
        </authorList>
    </citation>
    <scope>NUCLEOTIDE SEQUENCE</scope>
    <source>
        <strain evidence="16">MO-1</strain>
    </source>
</reference>
<dbReference type="UniPathway" id="UPA00109">
    <property type="reaction ID" value="UER00185"/>
</dbReference>
<evidence type="ECO:0000256" key="2">
    <source>
        <dbReference type="ARBA" id="ARBA00004838"/>
    </source>
</evidence>
<dbReference type="PRINTS" id="PR00477">
    <property type="entry name" value="PHGLYCKINASE"/>
</dbReference>
<protein>
    <recommendedName>
        <fullName evidence="6 12">Phosphoglycerate kinase</fullName>
        <ecNumber evidence="5 12">2.7.2.3</ecNumber>
    </recommendedName>
</protein>
<keyword evidence="12" id="KW-0963">Cytoplasm</keyword>
<feature type="binding site" evidence="12 13">
    <location>
        <begin position="21"/>
        <end position="23"/>
    </location>
    <ligand>
        <name>substrate</name>
    </ligand>
</feature>
<proteinExistence type="inferred from homology"/>
<evidence type="ECO:0000313" key="16">
    <source>
        <dbReference type="EMBL" id="CRH05049.1"/>
    </source>
</evidence>
<evidence type="ECO:0000256" key="8">
    <source>
        <dbReference type="ARBA" id="ARBA00022741"/>
    </source>
</evidence>
<feature type="binding site" evidence="12 14">
    <location>
        <position position="294"/>
    </location>
    <ligand>
        <name>ATP</name>
        <dbReference type="ChEBI" id="CHEBI:30616"/>
    </ligand>
</feature>
<dbReference type="GO" id="GO:0005829">
    <property type="term" value="C:cytosol"/>
    <property type="evidence" value="ECO:0007669"/>
    <property type="project" value="TreeGrafter"/>
</dbReference>
<feature type="binding site" evidence="13">
    <location>
        <position position="152"/>
    </location>
    <ligand>
        <name>(2R)-3-phosphoglycerate</name>
        <dbReference type="ChEBI" id="CHEBI:58272"/>
    </ligand>
</feature>
<comment type="similarity">
    <text evidence="3 12 15">Belongs to the phosphoglycerate kinase family.</text>
</comment>
<organism evidence="16">
    <name type="scientific">Magnetococcus massalia (strain MO-1)</name>
    <dbReference type="NCBI Taxonomy" id="451514"/>
    <lineage>
        <taxon>Bacteria</taxon>
        <taxon>Pseudomonadati</taxon>
        <taxon>Pseudomonadota</taxon>
        <taxon>Magnetococcia</taxon>
        <taxon>Magnetococcales</taxon>
        <taxon>Magnetococcaceae</taxon>
        <taxon>Magnetococcus</taxon>
    </lineage>
</organism>
<dbReference type="InterPro" id="IPR036043">
    <property type="entry name" value="Phosphoglycerate_kinase_sf"/>
</dbReference>
<feature type="binding site" evidence="12 14">
    <location>
        <begin position="351"/>
        <end position="354"/>
    </location>
    <ligand>
        <name>ATP</name>
        <dbReference type="ChEBI" id="CHEBI:30616"/>
    </ligand>
</feature>
<dbReference type="PROSITE" id="PS00111">
    <property type="entry name" value="PGLYCERATE_KINASE"/>
    <property type="match status" value="1"/>
</dbReference>
<evidence type="ECO:0000256" key="12">
    <source>
        <dbReference type="HAMAP-Rule" id="MF_00145"/>
    </source>
</evidence>
<evidence type="ECO:0000256" key="13">
    <source>
        <dbReference type="PIRSR" id="PIRSR000724-1"/>
    </source>
</evidence>
<evidence type="ECO:0000256" key="7">
    <source>
        <dbReference type="ARBA" id="ARBA00022679"/>
    </source>
</evidence>
<dbReference type="AlphaFoldDB" id="A0A1S7LG67"/>
<dbReference type="HAMAP" id="MF_00145">
    <property type="entry name" value="Phosphoglyc_kinase"/>
    <property type="match status" value="1"/>
</dbReference>
<dbReference type="FunFam" id="3.40.50.1260:FF:000003">
    <property type="entry name" value="Phosphoglycerate kinase"/>
    <property type="match status" value="1"/>
</dbReference>
<dbReference type="SUPFAM" id="SSF53748">
    <property type="entry name" value="Phosphoglycerate kinase"/>
    <property type="match status" value="1"/>
</dbReference>
<comment type="subunit">
    <text evidence="4 12">Monomer.</text>
</comment>
<dbReference type="EMBL" id="LO017727">
    <property type="protein sequence ID" value="CRH05049.1"/>
    <property type="molecule type" value="Genomic_DNA"/>
</dbReference>
<dbReference type="PIRSF" id="PIRSF000724">
    <property type="entry name" value="Pgk"/>
    <property type="match status" value="1"/>
</dbReference>
<evidence type="ECO:0000256" key="6">
    <source>
        <dbReference type="ARBA" id="ARBA00016471"/>
    </source>
</evidence>
<accession>A0A1S7LG67</accession>
<feature type="binding site" evidence="12 14">
    <location>
        <position position="325"/>
    </location>
    <ligand>
        <name>ATP</name>
        <dbReference type="ChEBI" id="CHEBI:30616"/>
    </ligand>
</feature>
<dbReference type="InterPro" id="IPR015824">
    <property type="entry name" value="Phosphoglycerate_kinase_N"/>
</dbReference>
<sequence>MNKRTIRDIEIQGKRVFIRVDFNVPLTDDGKVRNDKRIRGALPTIQYALEQGGKVILASHLGRPKGEVKPEMSLKPAGERLAELLGKPVAMAPDCVGPEVEKMVADMQAGDVLLLENVRFHAGETKNDPELAKGFAKLADVVVNDAFGTAHRAHSSNVGVTEHVRPAVAGFLMNDEIDYFNKALGAPERPVISILGGSKVSGKIDVIDALLDKVDKILIGGGMAFTFFKAMGYEIGSSLCEDEMIDIAKKAQIKAKEKGVELLLPVDAVAADAFAEDANTQIVSVESIPEGWMGLDIGPQTVRAFSEALDGAKTVVWNGPMGVFEMANFASGTLHMAHTLAEADLLSVIGGGDTAAAINQAGVADKVSYVSTGGGAFLELMEGKELPGIVALDDC</sequence>
<dbReference type="GO" id="GO:0005524">
    <property type="term" value="F:ATP binding"/>
    <property type="evidence" value="ECO:0007669"/>
    <property type="project" value="UniProtKB-KW"/>
</dbReference>
<dbReference type="GO" id="GO:0006094">
    <property type="term" value="P:gluconeogenesis"/>
    <property type="evidence" value="ECO:0007669"/>
    <property type="project" value="TreeGrafter"/>
</dbReference>
<dbReference type="GO" id="GO:0006096">
    <property type="term" value="P:glycolytic process"/>
    <property type="evidence" value="ECO:0007669"/>
    <property type="project" value="UniProtKB-UniRule"/>
</dbReference>
<gene>
    <name evidence="12 16" type="primary">pgk</name>
    <name evidence="16" type="ORF">MAGMO_0850</name>
</gene>
<dbReference type="PANTHER" id="PTHR11406">
    <property type="entry name" value="PHOSPHOGLYCERATE KINASE"/>
    <property type="match status" value="1"/>
</dbReference>
<keyword evidence="7 12" id="KW-0808">Transferase</keyword>
<evidence type="ECO:0000256" key="10">
    <source>
        <dbReference type="ARBA" id="ARBA00022840"/>
    </source>
</evidence>
<feature type="binding site" evidence="12 13">
    <location>
        <begin position="60"/>
        <end position="63"/>
    </location>
    <ligand>
        <name>substrate</name>
    </ligand>
</feature>
<dbReference type="Gene3D" id="3.40.50.1260">
    <property type="entry name" value="Phosphoglycerate kinase, N-terminal domain"/>
    <property type="match status" value="2"/>
</dbReference>
<name>A0A1S7LG67_MAGMO</name>
<feature type="binding site" evidence="12 14">
    <location>
        <position position="203"/>
    </location>
    <ligand>
        <name>ATP</name>
        <dbReference type="ChEBI" id="CHEBI:30616"/>
    </ligand>
</feature>